<comment type="caution">
    <text evidence="2">The sequence shown here is derived from an EMBL/GenBank/DDBJ whole genome shotgun (WGS) entry which is preliminary data.</text>
</comment>
<protein>
    <submittedName>
        <fullName evidence="2">Uncharacterized protein</fullName>
    </submittedName>
</protein>
<evidence type="ECO:0000256" key="1">
    <source>
        <dbReference type="SAM" id="MobiDB-lite"/>
    </source>
</evidence>
<accession>A0AAV2SWD2</accession>
<evidence type="ECO:0000313" key="2">
    <source>
        <dbReference type="EMBL" id="CAL5129462.1"/>
    </source>
</evidence>
<reference evidence="2" key="1">
    <citation type="submission" date="2024-06" db="EMBL/GenBank/DDBJ databases">
        <authorList>
            <person name="Liu X."/>
            <person name="Lenzi L."/>
            <person name="Haldenby T S."/>
            <person name="Uol C."/>
        </authorList>
    </citation>
    <scope>NUCLEOTIDE SEQUENCE</scope>
</reference>
<dbReference type="EMBL" id="CAXLJL010000002">
    <property type="protein sequence ID" value="CAL5129462.1"/>
    <property type="molecule type" value="Genomic_DNA"/>
</dbReference>
<feature type="compositionally biased region" description="Acidic residues" evidence="1">
    <location>
        <begin position="237"/>
        <end position="275"/>
    </location>
</feature>
<proteinExistence type="predicted"/>
<feature type="compositionally biased region" description="Basic and acidic residues" evidence="1">
    <location>
        <begin position="276"/>
        <end position="306"/>
    </location>
</feature>
<name>A0AAV2SWD2_CALDB</name>
<sequence length="427" mass="48647">MVPSPTQMEFDGTMRLVIPWPEPFDDGDVHEFIMDFEDIAEVNGVETEKAKVRILHSLVRGRAKAILEAAEATNAELKWSAAKEALLTGFDTLADRQAAMIRFKNAEFGPGMDPLTFAVYLRQELSRALPDLDRASAESIVIKKFVDAMPGQISTTLQLAAAERHLKLEQMADTVRTLQYFYERSLQYFYDQIEASESSTEKTSPAVCQAVSLVSESDQKDPAVASSSENQGVLAATEEEAEQEGEGEQDEEKSQEEQDAAEQDAEEQDAAEQDAEEQHAEVQHAEEQHAEEQHAEEQEPKEEKEQFYLGKEAQQTECLQIKEEFCPQDKDKEPEALKRQAYSLGFDTRRNCTKPRENKLCQRKHATLPSQGFEALLQKRIRFWKIYRRRKKKKPRKRLEGGRSVVTPTKSRVPMCGRMSDFTDVWF</sequence>
<dbReference type="AlphaFoldDB" id="A0AAV2SWD2"/>
<evidence type="ECO:0000313" key="3">
    <source>
        <dbReference type="Proteomes" id="UP001497525"/>
    </source>
</evidence>
<feature type="region of interest" description="Disordered" evidence="1">
    <location>
        <begin position="216"/>
        <end position="306"/>
    </location>
</feature>
<organism evidence="2 3">
    <name type="scientific">Calicophoron daubneyi</name>
    <name type="common">Rumen fluke</name>
    <name type="synonym">Paramphistomum daubneyi</name>
    <dbReference type="NCBI Taxonomy" id="300641"/>
    <lineage>
        <taxon>Eukaryota</taxon>
        <taxon>Metazoa</taxon>
        <taxon>Spiralia</taxon>
        <taxon>Lophotrochozoa</taxon>
        <taxon>Platyhelminthes</taxon>
        <taxon>Trematoda</taxon>
        <taxon>Digenea</taxon>
        <taxon>Plagiorchiida</taxon>
        <taxon>Pronocephalata</taxon>
        <taxon>Paramphistomoidea</taxon>
        <taxon>Paramphistomidae</taxon>
        <taxon>Calicophoron</taxon>
    </lineage>
</organism>
<gene>
    <name evidence="2" type="ORF">CDAUBV1_LOCUS376</name>
</gene>
<dbReference type="Proteomes" id="UP001497525">
    <property type="component" value="Unassembled WGS sequence"/>
</dbReference>